<dbReference type="InterPro" id="IPR000726">
    <property type="entry name" value="Glyco_hydro_19_cat"/>
</dbReference>
<dbReference type="Gene3D" id="1.10.530.10">
    <property type="match status" value="1"/>
</dbReference>
<organism evidence="3 4">
    <name type="scientific">Hydrogenophaga palleronii</name>
    <dbReference type="NCBI Taxonomy" id="65655"/>
    <lineage>
        <taxon>Bacteria</taxon>
        <taxon>Pseudomonadati</taxon>
        <taxon>Pseudomonadota</taxon>
        <taxon>Betaproteobacteria</taxon>
        <taxon>Burkholderiales</taxon>
        <taxon>Comamonadaceae</taxon>
        <taxon>Hydrogenophaga</taxon>
    </lineage>
</organism>
<comment type="caution">
    <text evidence="3">The sequence shown here is derived from an EMBL/GenBank/DDBJ whole genome shotgun (WGS) entry which is preliminary data.</text>
</comment>
<dbReference type="InterPro" id="IPR052354">
    <property type="entry name" value="Cell_Wall_Dynamics_Protein"/>
</dbReference>
<gene>
    <name evidence="3" type="ORF">J2W49_003512</name>
</gene>
<reference evidence="3 4" key="1">
    <citation type="submission" date="2023-07" db="EMBL/GenBank/DDBJ databases">
        <title>Sorghum-associated microbial communities from plants grown in Nebraska, USA.</title>
        <authorList>
            <person name="Schachtman D."/>
        </authorList>
    </citation>
    <scope>NUCLEOTIDE SEQUENCE [LARGE SCALE GENOMIC DNA]</scope>
    <source>
        <strain evidence="3 4">4249</strain>
    </source>
</reference>
<dbReference type="RefSeq" id="WP_310319084.1">
    <property type="nucleotide sequence ID" value="NZ_JAVDWU010000007.1"/>
</dbReference>
<feature type="region of interest" description="Disordered" evidence="1">
    <location>
        <begin position="225"/>
        <end position="257"/>
    </location>
</feature>
<dbReference type="PANTHER" id="PTHR34408">
    <property type="entry name" value="FAMILY PROTEIN, PUTATIVE-RELATED"/>
    <property type="match status" value="1"/>
</dbReference>
<feature type="domain" description="Glycoside hydrolase family 19 catalytic" evidence="2">
    <location>
        <begin position="117"/>
        <end position="181"/>
    </location>
</feature>
<accession>A0ABU1WQG0</accession>
<dbReference type="PANTHER" id="PTHR34408:SF1">
    <property type="entry name" value="GLYCOSYL HYDROLASE FAMILY 19 DOMAIN-CONTAINING PROTEIN HI_1415"/>
    <property type="match status" value="1"/>
</dbReference>
<dbReference type="EMBL" id="JAVDWU010000007">
    <property type="protein sequence ID" value="MDR7151536.1"/>
    <property type="molecule type" value="Genomic_DNA"/>
</dbReference>
<evidence type="ECO:0000259" key="2">
    <source>
        <dbReference type="Pfam" id="PF00182"/>
    </source>
</evidence>
<proteinExistence type="predicted"/>
<name>A0ABU1WQG0_9BURK</name>
<keyword evidence="4" id="KW-1185">Reference proteome</keyword>
<sequence>MTALTIPHLNSAQQQQRAESMLVSAFRSGITDPKELSNFMGQVQHESANFKRLEENLNYSAERLSAAFGDRNGLTPEKAQAIASIADPHERQKAIGEQLYGGAMGRKALGNTEPGDGYQFRGRGYIQLTGRSNYSAYGKKLGLDLISEPHLASVETHAEDIAIRYWKDRVQPQKDASTDVQIAGSIINTGRPGKTPIGLAERQALAAAWQTAIDKGYLQEALQRHPDPEATPDLPQATKPEKPPGADHPPHLSPQSQRLIQDSEHHVRETAQRHQLPWDSGMDNTVHALACAARQQGLSGITHFHVEQGQMRFAQYDGICIKEGELNAHVAANTPAKESLRQMAQVDQQALHRDTAAEHRQLEERALVI</sequence>
<dbReference type="Pfam" id="PF00182">
    <property type="entry name" value="Glyco_hydro_19"/>
    <property type="match status" value="1"/>
</dbReference>
<evidence type="ECO:0000313" key="3">
    <source>
        <dbReference type="EMBL" id="MDR7151536.1"/>
    </source>
</evidence>
<dbReference type="InterPro" id="IPR023346">
    <property type="entry name" value="Lysozyme-like_dom_sf"/>
</dbReference>
<dbReference type="SUPFAM" id="SSF53955">
    <property type="entry name" value="Lysozyme-like"/>
    <property type="match status" value="1"/>
</dbReference>
<feature type="compositionally biased region" description="Basic and acidic residues" evidence="1">
    <location>
        <begin position="239"/>
        <end position="250"/>
    </location>
</feature>
<dbReference type="Proteomes" id="UP001265700">
    <property type="component" value="Unassembled WGS sequence"/>
</dbReference>
<protein>
    <submittedName>
        <fullName evidence="3">Chitinase</fullName>
    </submittedName>
</protein>
<evidence type="ECO:0000256" key="1">
    <source>
        <dbReference type="SAM" id="MobiDB-lite"/>
    </source>
</evidence>
<evidence type="ECO:0000313" key="4">
    <source>
        <dbReference type="Proteomes" id="UP001265700"/>
    </source>
</evidence>